<accession>A0ABW5LJV7</accession>
<keyword evidence="1" id="KW-0732">Signal</keyword>
<sequence>MKMKLSLLFICCALSFSFAQITSRVMIDGRISAPIGDDVEGVVVYNLTTKKGTITDSQGNFRISVGTNDKLEVIAMQYQKFVVLIDKGVLDNRRLNIFLNESVNLLEEVIVTPYDLLGNVSIDVKKIDVSESGIDEVAKLTSDRINDTDYDWTPDELSELENKVFLEDRMIYGLNFVNLFKVVFQNKDKSKDKTSADIDVKVRNIYNDEFFKTNLALEIDQINDFIFFAEENGLNKSYLEEGNELNLIEFLVSQSKAYKQRQ</sequence>
<name>A0ABW5LJV7_9FLAO</name>
<reference evidence="3" key="1">
    <citation type="journal article" date="2019" name="Int. J. Syst. Evol. Microbiol.">
        <title>The Global Catalogue of Microorganisms (GCM) 10K type strain sequencing project: providing services to taxonomists for standard genome sequencing and annotation.</title>
        <authorList>
            <consortium name="The Broad Institute Genomics Platform"/>
            <consortium name="The Broad Institute Genome Sequencing Center for Infectious Disease"/>
            <person name="Wu L."/>
            <person name="Ma J."/>
        </authorList>
    </citation>
    <scope>NUCLEOTIDE SEQUENCE [LARGE SCALE GENOMIC DNA]</scope>
    <source>
        <strain evidence="3">KCTC 52274</strain>
    </source>
</reference>
<dbReference type="SUPFAM" id="SSF49464">
    <property type="entry name" value="Carboxypeptidase regulatory domain-like"/>
    <property type="match status" value="1"/>
</dbReference>
<evidence type="ECO:0000256" key="1">
    <source>
        <dbReference type="SAM" id="SignalP"/>
    </source>
</evidence>
<dbReference type="Pfam" id="PF13715">
    <property type="entry name" value="CarbopepD_reg_2"/>
    <property type="match status" value="1"/>
</dbReference>
<dbReference type="InterPro" id="IPR008969">
    <property type="entry name" value="CarboxyPept-like_regulatory"/>
</dbReference>
<organism evidence="2 3">
    <name type="scientific">Aquimarina rubra</name>
    <dbReference type="NCBI Taxonomy" id="1920033"/>
    <lineage>
        <taxon>Bacteria</taxon>
        <taxon>Pseudomonadati</taxon>
        <taxon>Bacteroidota</taxon>
        <taxon>Flavobacteriia</taxon>
        <taxon>Flavobacteriales</taxon>
        <taxon>Flavobacteriaceae</taxon>
        <taxon>Aquimarina</taxon>
    </lineage>
</organism>
<feature type="signal peptide" evidence="1">
    <location>
        <begin position="1"/>
        <end position="19"/>
    </location>
</feature>
<keyword evidence="3" id="KW-1185">Reference proteome</keyword>
<protein>
    <submittedName>
        <fullName evidence="2">Carboxypeptidase-like regulatory domain-containing protein</fullName>
    </submittedName>
</protein>
<evidence type="ECO:0000313" key="2">
    <source>
        <dbReference type="EMBL" id="MFD2564541.1"/>
    </source>
</evidence>
<gene>
    <name evidence="2" type="ORF">ACFSR1_17800</name>
</gene>
<evidence type="ECO:0000313" key="3">
    <source>
        <dbReference type="Proteomes" id="UP001597319"/>
    </source>
</evidence>
<dbReference type="Proteomes" id="UP001597319">
    <property type="component" value="Unassembled WGS sequence"/>
</dbReference>
<feature type="chain" id="PRO_5047384229" evidence="1">
    <location>
        <begin position="20"/>
        <end position="262"/>
    </location>
</feature>
<proteinExistence type="predicted"/>
<comment type="caution">
    <text evidence="2">The sequence shown here is derived from an EMBL/GenBank/DDBJ whole genome shotgun (WGS) entry which is preliminary data.</text>
</comment>
<dbReference type="EMBL" id="JBHULE010000019">
    <property type="protein sequence ID" value="MFD2564541.1"/>
    <property type="molecule type" value="Genomic_DNA"/>
</dbReference>
<dbReference type="RefSeq" id="WP_378294364.1">
    <property type="nucleotide sequence ID" value="NZ_JBHULE010000019.1"/>
</dbReference>